<evidence type="ECO:0000256" key="6">
    <source>
        <dbReference type="SAM" id="MobiDB-lite"/>
    </source>
</evidence>
<dbReference type="InterPro" id="IPR044868">
    <property type="entry name" value="Rpn13/ADRM1_Pru"/>
</dbReference>
<evidence type="ECO:0000256" key="4">
    <source>
        <dbReference type="ARBA" id="ARBA00022942"/>
    </source>
</evidence>
<evidence type="ECO:0000256" key="3">
    <source>
        <dbReference type="ARBA" id="ARBA00022490"/>
    </source>
</evidence>
<dbReference type="InterPro" id="IPR038633">
    <property type="entry name" value="Rpn13/ADRM1_Pru_sf"/>
</dbReference>
<dbReference type="AlphaFoldDB" id="A0ABD3N3F0"/>
<feature type="region of interest" description="Disordered" evidence="6">
    <location>
        <begin position="392"/>
        <end position="413"/>
    </location>
</feature>
<sequence>MSNAQELLSILNGRRPALSSSTTQPTSSSILNFKAGKMTTTIQPNGKYLVAPDTRRGELHVVFVRGTTTTTTSGATGGASGGVGGHIQLEWKDRRTKTTVDTIHIPHGEDCTFERIETGRELDRVYLLQVGSGSAGRHFFWMQDIKSEEDEEICVKVNLYLGDVDEARKAAGFGNAAAADTAAAGASEGNEQGGGVDDDQLLRIMQGALGGSEQGRAVTAVPGEGSIPAASPGQIDALGNILENLGLPQPGGTVPSGEHTTTPGGLTLADLQGAMAGLATASPVSSPPLSELASTDIIDESGILNDETATARLMALLPEGQRTRDALLENLRSPQVMQCLQRLTSALAEDASSFNSIIANFQLEPGDGGEALARGDPIEAFLNCLLRDVERKEGVKKEEGEEKDGDDEMDEES</sequence>
<dbReference type="GO" id="GO:0005737">
    <property type="term" value="C:cytoplasm"/>
    <property type="evidence" value="ECO:0007669"/>
    <property type="project" value="UniProtKB-SubCell"/>
</dbReference>
<feature type="compositionally biased region" description="Acidic residues" evidence="6">
    <location>
        <begin position="401"/>
        <end position="413"/>
    </location>
</feature>
<keyword evidence="4" id="KW-0647">Proteasome</keyword>
<dbReference type="GO" id="GO:0000502">
    <property type="term" value="C:proteasome complex"/>
    <property type="evidence" value="ECO:0007669"/>
    <property type="project" value="UniProtKB-KW"/>
</dbReference>
<dbReference type="Pfam" id="PF04683">
    <property type="entry name" value="Rpn13_ADRM1_Pru"/>
    <property type="match status" value="1"/>
</dbReference>
<dbReference type="PANTHER" id="PTHR12225">
    <property type="entry name" value="ADHESION REGULATING MOLECULE 1 110 KDA CELL MEMBRANE GLYCOPROTEIN"/>
    <property type="match status" value="1"/>
</dbReference>
<comment type="caution">
    <text evidence="8">The sequence shown here is derived from an EMBL/GenBank/DDBJ whole genome shotgun (WGS) entry which is preliminary data.</text>
</comment>
<dbReference type="Gene3D" id="1.10.2020.20">
    <property type="match status" value="1"/>
</dbReference>
<accession>A0ABD3N3F0</accession>
<evidence type="ECO:0000256" key="5">
    <source>
        <dbReference type="ARBA" id="ARBA00023242"/>
    </source>
</evidence>
<name>A0ABD3N3F0_9STRA</name>
<keyword evidence="9" id="KW-1185">Reference proteome</keyword>
<evidence type="ECO:0000313" key="8">
    <source>
        <dbReference type="EMBL" id="KAL3770517.1"/>
    </source>
</evidence>
<dbReference type="Pfam" id="PF16550">
    <property type="entry name" value="RPN13_C"/>
    <property type="match status" value="1"/>
</dbReference>
<keyword evidence="5" id="KW-0539">Nucleus</keyword>
<dbReference type="Proteomes" id="UP001530400">
    <property type="component" value="Unassembled WGS sequence"/>
</dbReference>
<comment type="subcellular location">
    <subcellularLocation>
        <location evidence="2">Cytoplasm</location>
    </subcellularLocation>
    <subcellularLocation>
        <location evidence="1">Nucleus</location>
    </subcellularLocation>
</comment>
<dbReference type="PANTHER" id="PTHR12225:SF0">
    <property type="entry name" value="PROTEASOMAL UBIQUITIN RECEPTOR ADRM1"/>
    <property type="match status" value="1"/>
</dbReference>
<dbReference type="PROSITE" id="PS51917">
    <property type="entry name" value="PRU"/>
    <property type="match status" value="1"/>
</dbReference>
<dbReference type="EMBL" id="JALLPJ020001308">
    <property type="protein sequence ID" value="KAL3770517.1"/>
    <property type="molecule type" value="Genomic_DNA"/>
</dbReference>
<dbReference type="InterPro" id="IPR006773">
    <property type="entry name" value="Rpn13/ADRM1"/>
</dbReference>
<proteinExistence type="predicted"/>
<evidence type="ECO:0000256" key="1">
    <source>
        <dbReference type="ARBA" id="ARBA00004123"/>
    </source>
</evidence>
<dbReference type="InterPro" id="IPR032368">
    <property type="entry name" value="RPN13_DEUBAD"/>
</dbReference>
<organism evidence="8 9">
    <name type="scientific">Cyclotella atomus</name>
    <dbReference type="NCBI Taxonomy" id="382360"/>
    <lineage>
        <taxon>Eukaryota</taxon>
        <taxon>Sar</taxon>
        <taxon>Stramenopiles</taxon>
        <taxon>Ochrophyta</taxon>
        <taxon>Bacillariophyta</taxon>
        <taxon>Coscinodiscophyceae</taxon>
        <taxon>Thalassiosirophycidae</taxon>
        <taxon>Stephanodiscales</taxon>
        <taxon>Stephanodiscaceae</taxon>
        <taxon>Cyclotella</taxon>
    </lineage>
</organism>
<feature type="domain" description="Pru" evidence="7">
    <location>
        <begin position="25"/>
        <end position="164"/>
    </location>
</feature>
<protein>
    <recommendedName>
        <fullName evidence="7">Pru domain-containing protein</fullName>
    </recommendedName>
</protein>
<keyword evidence="3" id="KW-0963">Cytoplasm</keyword>
<gene>
    <name evidence="8" type="ORF">ACHAWO_002234</name>
</gene>
<dbReference type="InterPro" id="IPR038108">
    <property type="entry name" value="RPN13_DEUBAD_sf"/>
</dbReference>
<evidence type="ECO:0000259" key="7">
    <source>
        <dbReference type="PROSITE" id="PS51917"/>
    </source>
</evidence>
<reference evidence="8 9" key="1">
    <citation type="submission" date="2024-10" db="EMBL/GenBank/DDBJ databases">
        <title>Updated reference genomes for cyclostephanoid diatoms.</title>
        <authorList>
            <person name="Roberts W.R."/>
            <person name="Alverson A.J."/>
        </authorList>
    </citation>
    <scope>NUCLEOTIDE SEQUENCE [LARGE SCALE GENOMIC DNA]</scope>
    <source>
        <strain evidence="8 9">AJA010-31</strain>
    </source>
</reference>
<evidence type="ECO:0000256" key="2">
    <source>
        <dbReference type="ARBA" id="ARBA00004496"/>
    </source>
</evidence>
<dbReference type="GO" id="GO:0005634">
    <property type="term" value="C:nucleus"/>
    <property type="evidence" value="ECO:0007669"/>
    <property type="project" value="UniProtKB-SubCell"/>
</dbReference>
<dbReference type="Gene3D" id="2.30.29.70">
    <property type="entry name" value="Proteasomal ubiquitin receptor Rpn13/ADRM1"/>
    <property type="match status" value="1"/>
</dbReference>
<evidence type="ECO:0000313" key="9">
    <source>
        <dbReference type="Proteomes" id="UP001530400"/>
    </source>
</evidence>